<dbReference type="NCBIfam" id="TIGR04346">
    <property type="entry name" value="DotA_TraY"/>
    <property type="match status" value="1"/>
</dbReference>
<keyword evidence="3" id="KW-0732">Signal</keyword>
<name>A0A4R5QIE9_9PROT</name>
<evidence type="ECO:0000256" key="1">
    <source>
        <dbReference type="SAM" id="MobiDB-lite"/>
    </source>
</evidence>
<gene>
    <name evidence="4" type="ORF">E2C06_12220</name>
</gene>
<reference evidence="4 5" key="1">
    <citation type="journal article" date="2016" name="J. Microbiol.">
        <title>Dankookia rubra gen. nov., sp. nov., an alphaproteobacterium isolated from sediment of a shallow stream.</title>
        <authorList>
            <person name="Kim W.H."/>
            <person name="Kim D.H."/>
            <person name="Kang K."/>
            <person name="Ahn T.Y."/>
        </authorList>
    </citation>
    <scope>NUCLEOTIDE SEQUENCE [LARGE SCALE GENOMIC DNA]</scope>
    <source>
        <strain evidence="4 5">JCM30602</strain>
    </source>
</reference>
<sequence length="773" mass="81853">MRRIPLAFLFVALAAAPNLAAAATFSDLTWGALSDPGDDWAATVLRSVLPSMVQGGTEMANQRTVIGLMVGWLSGLVFMIAGVWTIYGALVNLIRTASRGTALHEHWHWMAAVRMPIALAFMFPSPTTGVSFGQMVIYQVAMSSIGAARLVYTDTVKALGPDAVPIATPMIPGTRLIVSALLQNELCRALVVAATNNERMMPLPQPITTGRPGEAGAVTWAYALAPGNATGAPFCGTVTVRSPAGTASTTLMGVSMDMTGTQRQIVENVVQQHIRPVARQVADNLWRTRQAAALAPMMDAYVRATESYTRQLTEAATNVTQQLRAAVTADDLRRGTYRSQNQVDRLWANNWSGAGAYSMEFARLNGATLSVLANTPTVTPPSFEGLGTNISRDLVPLVAAVTQWKETIKTVAQTTDGTDTPGGYADLFSGTSPDEDGASVLEKVLRSLHLSERVLRLFTDAASPAKSLWQDPFADQVQTGHKLMMVSLAALGLAAILASGTGTAATMAVSALTLNFSGVAGAAVGHMVISYLGAPIFAGLMSLLIPGMILAFVLPMLPFGLWLAGIAGWLVLVLEAWVSVSLWMLAHLTFRDAALHGNGSSGYITLANIFFRPVLMLIGLFLGYVVYAALAWLISRLFMIVAGFGLMNGWIVTNFIGVAVMMCIFAALHIAASTYAFRMISLVPHHVLSWANMRPANRVDMDAFAQQVAGAGMVGALQGIDASVGSISNAARKFGQQQAIAGPEGGEGQAQDQNPRMDGTLSVATDVVPPGKT</sequence>
<keyword evidence="5" id="KW-1185">Reference proteome</keyword>
<dbReference type="InterPro" id="IPR027628">
    <property type="entry name" value="DotA_TraY"/>
</dbReference>
<feature type="region of interest" description="Disordered" evidence="1">
    <location>
        <begin position="738"/>
        <end position="773"/>
    </location>
</feature>
<feature type="signal peptide" evidence="3">
    <location>
        <begin position="1"/>
        <end position="20"/>
    </location>
</feature>
<feature type="transmembrane region" description="Helical" evidence="2">
    <location>
        <begin position="532"/>
        <end position="554"/>
    </location>
</feature>
<accession>A0A4R5QIE9</accession>
<keyword evidence="2" id="KW-1133">Transmembrane helix</keyword>
<protein>
    <recommendedName>
        <fullName evidence="6">DotA/TraY family protein</fullName>
    </recommendedName>
</protein>
<feature type="transmembrane region" description="Helical" evidence="2">
    <location>
        <begin position="488"/>
        <end position="512"/>
    </location>
</feature>
<keyword evidence="2" id="KW-0472">Membrane</keyword>
<evidence type="ECO:0000256" key="3">
    <source>
        <dbReference type="SAM" id="SignalP"/>
    </source>
</evidence>
<organism evidence="4 5">
    <name type="scientific">Dankookia rubra</name>
    <dbReference type="NCBI Taxonomy" id="1442381"/>
    <lineage>
        <taxon>Bacteria</taxon>
        <taxon>Pseudomonadati</taxon>
        <taxon>Pseudomonadota</taxon>
        <taxon>Alphaproteobacteria</taxon>
        <taxon>Acetobacterales</taxon>
        <taxon>Roseomonadaceae</taxon>
        <taxon>Dankookia</taxon>
    </lineage>
</organism>
<comment type="caution">
    <text evidence="4">The sequence shown here is derived from an EMBL/GenBank/DDBJ whole genome shotgun (WGS) entry which is preliminary data.</text>
</comment>
<evidence type="ECO:0000313" key="4">
    <source>
        <dbReference type="EMBL" id="TDH62367.1"/>
    </source>
</evidence>
<dbReference type="RefSeq" id="WP_133288881.1">
    <property type="nucleotide sequence ID" value="NZ_SMSJ01000012.1"/>
</dbReference>
<feature type="transmembrane region" description="Helical" evidence="2">
    <location>
        <begin position="658"/>
        <end position="677"/>
    </location>
</feature>
<feature type="transmembrane region" description="Helical" evidence="2">
    <location>
        <begin position="561"/>
        <end position="586"/>
    </location>
</feature>
<feature type="transmembrane region" description="Helical" evidence="2">
    <location>
        <begin position="69"/>
        <end position="94"/>
    </location>
</feature>
<dbReference type="AlphaFoldDB" id="A0A4R5QIE9"/>
<evidence type="ECO:0000313" key="5">
    <source>
        <dbReference type="Proteomes" id="UP000295096"/>
    </source>
</evidence>
<feature type="chain" id="PRO_5020536700" description="DotA/TraY family protein" evidence="3">
    <location>
        <begin position="21"/>
        <end position="773"/>
    </location>
</feature>
<proteinExistence type="predicted"/>
<keyword evidence="2" id="KW-0812">Transmembrane</keyword>
<dbReference type="OrthoDB" id="5457650at2"/>
<dbReference type="Proteomes" id="UP000295096">
    <property type="component" value="Unassembled WGS sequence"/>
</dbReference>
<evidence type="ECO:0000256" key="2">
    <source>
        <dbReference type="SAM" id="Phobius"/>
    </source>
</evidence>
<evidence type="ECO:0008006" key="6">
    <source>
        <dbReference type="Google" id="ProtNLM"/>
    </source>
</evidence>
<dbReference type="EMBL" id="SMSJ01000012">
    <property type="protein sequence ID" value="TDH62367.1"/>
    <property type="molecule type" value="Genomic_DNA"/>
</dbReference>
<feature type="transmembrane region" description="Helical" evidence="2">
    <location>
        <begin position="606"/>
        <end position="626"/>
    </location>
</feature>